<dbReference type="Proteomes" id="UP001293593">
    <property type="component" value="Unassembled WGS sequence"/>
</dbReference>
<sequence>MMISPVDADFKLKDMKREYKEWDMKRKGYKKRLDELQTAFKSIWNKFRLIWWIMRRFRLHWLKIIPLKLAL</sequence>
<keyword evidence="1" id="KW-0175">Coiled coil</keyword>
<evidence type="ECO:0000313" key="2">
    <source>
        <dbReference type="EMBL" id="KAK4271986.1"/>
    </source>
</evidence>
<reference evidence="2" key="1">
    <citation type="submission" date="2023-10" db="EMBL/GenBank/DDBJ databases">
        <title>Chromosome-level genome of the transformable northern wattle, Acacia crassicarpa.</title>
        <authorList>
            <person name="Massaro I."/>
            <person name="Sinha N.R."/>
            <person name="Poethig S."/>
            <person name="Leichty A.R."/>
        </authorList>
    </citation>
    <scope>NUCLEOTIDE SEQUENCE</scope>
    <source>
        <strain evidence="2">Acra3RX</strain>
        <tissue evidence="2">Leaf</tissue>
    </source>
</reference>
<comment type="caution">
    <text evidence="2">The sequence shown here is derived from an EMBL/GenBank/DDBJ whole genome shotgun (WGS) entry which is preliminary data.</text>
</comment>
<feature type="coiled-coil region" evidence="1">
    <location>
        <begin position="12"/>
        <end position="39"/>
    </location>
</feature>
<evidence type="ECO:0000313" key="3">
    <source>
        <dbReference type="Proteomes" id="UP001293593"/>
    </source>
</evidence>
<protein>
    <submittedName>
        <fullName evidence="2">Uncharacterized protein</fullName>
    </submittedName>
</protein>
<dbReference type="EMBL" id="JAWXYG010000005">
    <property type="protein sequence ID" value="KAK4271986.1"/>
    <property type="molecule type" value="Genomic_DNA"/>
</dbReference>
<gene>
    <name evidence="2" type="ORF">QN277_020599</name>
</gene>
<evidence type="ECO:0000256" key="1">
    <source>
        <dbReference type="SAM" id="Coils"/>
    </source>
</evidence>
<dbReference type="AlphaFoldDB" id="A0AAE1JK45"/>
<proteinExistence type="predicted"/>
<keyword evidence="3" id="KW-1185">Reference proteome</keyword>
<accession>A0AAE1JK45</accession>
<organism evidence="2 3">
    <name type="scientific">Acacia crassicarpa</name>
    <name type="common">northern wattle</name>
    <dbReference type="NCBI Taxonomy" id="499986"/>
    <lineage>
        <taxon>Eukaryota</taxon>
        <taxon>Viridiplantae</taxon>
        <taxon>Streptophyta</taxon>
        <taxon>Embryophyta</taxon>
        <taxon>Tracheophyta</taxon>
        <taxon>Spermatophyta</taxon>
        <taxon>Magnoliopsida</taxon>
        <taxon>eudicotyledons</taxon>
        <taxon>Gunneridae</taxon>
        <taxon>Pentapetalae</taxon>
        <taxon>rosids</taxon>
        <taxon>fabids</taxon>
        <taxon>Fabales</taxon>
        <taxon>Fabaceae</taxon>
        <taxon>Caesalpinioideae</taxon>
        <taxon>mimosoid clade</taxon>
        <taxon>Acacieae</taxon>
        <taxon>Acacia</taxon>
    </lineage>
</organism>
<name>A0AAE1JK45_9FABA</name>